<evidence type="ECO:0000259" key="7">
    <source>
        <dbReference type="Pfam" id="PF00107"/>
    </source>
</evidence>
<dbReference type="AlphaFoldDB" id="A0A2G5D8W3"/>
<dbReference type="PANTHER" id="PTHR43880:SF38">
    <property type="entry name" value="ALCOHOL DEHYDROGENASE-RELATED"/>
    <property type="match status" value="1"/>
</dbReference>
<organism evidence="9 10">
    <name type="scientific">Aquilegia coerulea</name>
    <name type="common">Rocky mountain columbine</name>
    <dbReference type="NCBI Taxonomy" id="218851"/>
    <lineage>
        <taxon>Eukaryota</taxon>
        <taxon>Viridiplantae</taxon>
        <taxon>Streptophyta</taxon>
        <taxon>Embryophyta</taxon>
        <taxon>Tracheophyta</taxon>
        <taxon>Spermatophyta</taxon>
        <taxon>Magnoliopsida</taxon>
        <taxon>Ranunculales</taxon>
        <taxon>Ranunculaceae</taxon>
        <taxon>Thalictroideae</taxon>
        <taxon>Aquilegia</taxon>
    </lineage>
</organism>
<dbReference type="EMBL" id="KZ305043">
    <property type="protein sequence ID" value="PIA39950.1"/>
    <property type="molecule type" value="Genomic_DNA"/>
</dbReference>
<keyword evidence="4 6" id="KW-0862">Zinc</keyword>
<evidence type="ECO:0000256" key="1">
    <source>
        <dbReference type="ARBA" id="ARBA00001947"/>
    </source>
</evidence>
<evidence type="ECO:0000256" key="4">
    <source>
        <dbReference type="ARBA" id="ARBA00022833"/>
    </source>
</evidence>
<dbReference type="InterPro" id="IPR011032">
    <property type="entry name" value="GroES-like_sf"/>
</dbReference>
<dbReference type="GO" id="GO:0005829">
    <property type="term" value="C:cytosol"/>
    <property type="evidence" value="ECO:0007669"/>
    <property type="project" value="TreeGrafter"/>
</dbReference>
<dbReference type="InterPro" id="IPR013149">
    <property type="entry name" value="ADH-like_C"/>
</dbReference>
<feature type="domain" description="Alcohol dehydrogenase-like C-terminal" evidence="7">
    <location>
        <begin position="166"/>
        <end position="296"/>
    </location>
</feature>
<gene>
    <name evidence="9" type="ORF">AQUCO_02600413v1</name>
</gene>
<dbReference type="PROSITE" id="PS00059">
    <property type="entry name" value="ADH_ZINC"/>
    <property type="match status" value="1"/>
</dbReference>
<feature type="non-terminal residue" evidence="9">
    <location>
        <position position="1"/>
    </location>
</feature>
<evidence type="ECO:0000256" key="5">
    <source>
        <dbReference type="ARBA" id="ARBA00023002"/>
    </source>
</evidence>
<dbReference type="InParanoid" id="A0A2G5D8W3"/>
<dbReference type="GO" id="GO:0046294">
    <property type="term" value="P:formaldehyde catabolic process"/>
    <property type="evidence" value="ECO:0007669"/>
    <property type="project" value="TreeGrafter"/>
</dbReference>
<reference evidence="9 10" key="1">
    <citation type="submission" date="2017-09" db="EMBL/GenBank/DDBJ databases">
        <title>WGS assembly of Aquilegia coerulea Goldsmith.</title>
        <authorList>
            <person name="Hodges S."/>
            <person name="Kramer E."/>
            <person name="Nordborg M."/>
            <person name="Tomkins J."/>
            <person name="Borevitz J."/>
            <person name="Derieg N."/>
            <person name="Yan J."/>
            <person name="Mihaltcheva S."/>
            <person name="Hayes R.D."/>
            <person name="Rokhsar D."/>
        </authorList>
    </citation>
    <scope>NUCLEOTIDE SEQUENCE [LARGE SCALE GENOMIC DNA]</scope>
    <source>
        <strain evidence="10">cv. Goldsmith</strain>
    </source>
</reference>
<evidence type="ECO:0000313" key="10">
    <source>
        <dbReference type="Proteomes" id="UP000230069"/>
    </source>
</evidence>
<name>A0A2G5D8W3_AQUCA</name>
<comment type="subunit">
    <text evidence="2">Homodimer.</text>
</comment>
<dbReference type="Pfam" id="PF08240">
    <property type="entry name" value="ADH_N"/>
    <property type="match status" value="1"/>
</dbReference>
<sequence length="343" mass="37396">IAAVCWGVGKPFIVEDIKVEPPKLSEVRIKMLFSSLCHTDIVTWKNPLLRIFPRVLGHEGVGVVESIGEGVIDLKEGDLVIPTYLGECRECENCISGRSNLCHKYHCSTWSEYTVVNANYIVKFDPRLQLKHASLLSCGFSTGYGGAWKESKIEKGSSVAVFGLGAVGLGAVEGARIMGASKIIGVDLNEWKKEKGEVFGMTDFINPTKSDKPLSELIKEITAGMGVDYCFECTGAEPLLNEAILSSKIGKGITILIGVSLQTSNTINSSQLIFGRTVKGSIFGGLKPQSDFPVIIEKNINKEFKLDALMTHEIQLDDINRALNKVAKQPDCIKVIIQMSKSV</sequence>
<dbReference type="Gene3D" id="3.40.50.720">
    <property type="entry name" value="NAD(P)-binding Rossmann-like Domain"/>
    <property type="match status" value="1"/>
</dbReference>
<dbReference type="SUPFAM" id="SSF50129">
    <property type="entry name" value="GroES-like"/>
    <property type="match status" value="1"/>
</dbReference>
<accession>A0A2G5D8W3</accession>
<dbReference type="Proteomes" id="UP000230069">
    <property type="component" value="Unassembled WGS sequence"/>
</dbReference>
<dbReference type="InterPro" id="IPR002328">
    <property type="entry name" value="ADH_Zn_CS"/>
</dbReference>
<dbReference type="FunFam" id="3.40.50.720:FF:000003">
    <property type="entry name" value="S-(hydroxymethyl)glutathione dehydrogenase"/>
    <property type="match status" value="1"/>
</dbReference>
<comment type="similarity">
    <text evidence="6">Belongs to the zinc-containing alcohol dehydrogenase family.</text>
</comment>
<evidence type="ECO:0000256" key="2">
    <source>
        <dbReference type="ARBA" id="ARBA00011738"/>
    </source>
</evidence>
<keyword evidence="3 6" id="KW-0479">Metal-binding</keyword>
<dbReference type="OrthoDB" id="417550at2759"/>
<dbReference type="GO" id="GO:0051903">
    <property type="term" value="F:S-(hydroxymethyl)glutathione dehydrogenase [NAD(P)+] activity"/>
    <property type="evidence" value="ECO:0007669"/>
    <property type="project" value="TreeGrafter"/>
</dbReference>
<dbReference type="Gene3D" id="3.90.180.10">
    <property type="entry name" value="Medium-chain alcohol dehydrogenases, catalytic domain"/>
    <property type="match status" value="1"/>
</dbReference>
<evidence type="ECO:0000256" key="3">
    <source>
        <dbReference type="ARBA" id="ARBA00022723"/>
    </source>
</evidence>
<proteinExistence type="inferred from homology"/>
<dbReference type="GO" id="GO:0008270">
    <property type="term" value="F:zinc ion binding"/>
    <property type="evidence" value="ECO:0007669"/>
    <property type="project" value="InterPro"/>
</dbReference>
<dbReference type="InterPro" id="IPR013154">
    <property type="entry name" value="ADH-like_N"/>
</dbReference>
<keyword evidence="10" id="KW-1185">Reference proteome</keyword>
<keyword evidence="5" id="KW-0560">Oxidoreductase</keyword>
<evidence type="ECO:0000259" key="8">
    <source>
        <dbReference type="Pfam" id="PF08240"/>
    </source>
</evidence>
<feature type="domain" description="Alcohol dehydrogenase-like N-terminal" evidence="8">
    <location>
        <begin position="25"/>
        <end position="124"/>
    </location>
</feature>
<evidence type="ECO:0008006" key="11">
    <source>
        <dbReference type="Google" id="ProtNLM"/>
    </source>
</evidence>
<evidence type="ECO:0000313" key="9">
    <source>
        <dbReference type="EMBL" id="PIA39950.1"/>
    </source>
</evidence>
<protein>
    <recommendedName>
        <fullName evidence="11">Enoyl reductase (ER) domain-containing protein</fullName>
    </recommendedName>
</protein>
<dbReference type="STRING" id="218851.A0A2G5D8W3"/>
<comment type="cofactor">
    <cofactor evidence="1 6">
        <name>Zn(2+)</name>
        <dbReference type="ChEBI" id="CHEBI:29105"/>
    </cofactor>
</comment>
<evidence type="ECO:0000256" key="6">
    <source>
        <dbReference type="RuleBase" id="RU361277"/>
    </source>
</evidence>
<dbReference type="InterPro" id="IPR036291">
    <property type="entry name" value="NAD(P)-bd_dom_sf"/>
</dbReference>
<dbReference type="SUPFAM" id="SSF51735">
    <property type="entry name" value="NAD(P)-binding Rossmann-fold domains"/>
    <property type="match status" value="1"/>
</dbReference>
<dbReference type="Pfam" id="PF00107">
    <property type="entry name" value="ADH_zinc_N"/>
    <property type="match status" value="1"/>
</dbReference>
<dbReference type="PANTHER" id="PTHR43880">
    <property type="entry name" value="ALCOHOL DEHYDROGENASE"/>
    <property type="match status" value="1"/>
</dbReference>